<name>A0AAV7KI46_9METZ</name>
<protein>
    <recommendedName>
        <fullName evidence="3">Nucleotide-diphospho-sugar transferase domain-containing protein</fullName>
    </recommendedName>
</protein>
<dbReference type="EMBL" id="JAKMXF010000022">
    <property type="protein sequence ID" value="KAI6661047.1"/>
    <property type="molecule type" value="Genomic_DNA"/>
</dbReference>
<evidence type="ECO:0000313" key="1">
    <source>
        <dbReference type="EMBL" id="KAI6661047.1"/>
    </source>
</evidence>
<reference evidence="1 2" key="1">
    <citation type="journal article" date="2023" name="BMC Biol.">
        <title>The compact genome of the sponge Oopsacas minuta (Hexactinellida) is lacking key metazoan core genes.</title>
        <authorList>
            <person name="Santini S."/>
            <person name="Schenkelaars Q."/>
            <person name="Jourda C."/>
            <person name="Duchesne M."/>
            <person name="Belahbib H."/>
            <person name="Rocher C."/>
            <person name="Selva M."/>
            <person name="Riesgo A."/>
            <person name="Vervoort M."/>
            <person name="Leys S.P."/>
            <person name="Kodjabachian L."/>
            <person name="Le Bivic A."/>
            <person name="Borchiellini C."/>
            <person name="Claverie J.M."/>
            <person name="Renard E."/>
        </authorList>
    </citation>
    <scope>NUCLEOTIDE SEQUENCE [LARGE SCALE GENOMIC DNA]</scope>
    <source>
        <strain evidence="1">SPO-2</strain>
    </source>
</reference>
<gene>
    <name evidence="1" type="ORF">LOD99_13769</name>
</gene>
<dbReference type="AlphaFoldDB" id="A0AAV7KI46"/>
<keyword evidence="2" id="KW-1185">Reference proteome</keyword>
<dbReference type="Proteomes" id="UP001165289">
    <property type="component" value="Unassembled WGS sequence"/>
</dbReference>
<evidence type="ECO:0000313" key="2">
    <source>
        <dbReference type="Proteomes" id="UP001165289"/>
    </source>
</evidence>
<proteinExistence type="predicted"/>
<accession>A0AAV7KI46</accession>
<evidence type="ECO:0008006" key="3">
    <source>
        <dbReference type="Google" id="ProtNLM"/>
    </source>
</evidence>
<sequence>MDKGSCEVIQHFKIAYICINPPELLLHLNSFESDKTYLQSIFTVRMICFWLLSSWGFDILHFDVDAIPVRPKFSDLFLRGDEADIVAGIGLFPHSVYKNLGTTVCMGSFYLKSLIYSEGVRQLFTTMSTIDAFDDQLKMNKALVRMGLYWKSKKPGETWIGLDSNQRLRVNFLPETIVCRRTCEALFEILGTAKDELYIMHPFTQKSGQVKKSLLGVLNLWQLKTYDIPNIYNFNLDLIDFVQSIS</sequence>
<comment type="caution">
    <text evidence="1">The sequence shown here is derived from an EMBL/GenBank/DDBJ whole genome shotgun (WGS) entry which is preliminary data.</text>
</comment>
<organism evidence="1 2">
    <name type="scientific">Oopsacas minuta</name>
    <dbReference type="NCBI Taxonomy" id="111878"/>
    <lineage>
        <taxon>Eukaryota</taxon>
        <taxon>Metazoa</taxon>
        <taxon>Porifera</taxon>
        <taxon>Hexactinellida</taxon>
        <taxon>Hexasterophora</taxon>
        <taxon>Lyssacinosida</taxon>
        <taxon>Leucopsacidae</taxon>
        <taxon>Oopsacas</taxon>
    </lineage>
</organism>